<dbReference type="GO" id="GO:0019521">
    <property type="term" value="P:D-gluconate metabolic process"/>
    <property type="evidence" value="ECO:0007669"/>
    <property type="project" value="UniProtKB-KW"/>
</dbReference>
<evidence type="ECO:0000256" key="6">
    <source>
        <dbReference type="ARBA" id="ARBA00022777"/>
    </source>
</evidence>
<keyword evidence="8" id="KW-0311">Gluconate utilization</keyword>
<evidence type="ECO:0000256" key="5">
    <source>
        <dbReference type="ARBA" id="ARBA00022741"/>
    </source>
</evidence>
<dbReference type="RefSeq" id="WP_008072875.1">
    <property type="nucleotide sequence ID" value="NZ_AEVT01000006.1"/>
</dbReference>
<dbReference type="InterPro" id="IPR031322">
    <property type="entry name" value="Shikimate/glucono_kinase"/>
</dbReference>
<dbReference type="PANTHER" id="PTHR43442:SF3">
    <property type="entry name" value="GLUCONOKINASE-RELATED"/>
    <property type="match status" value="1"/>
</dbReference>
<keyword evidence="7 10" id="KW-0067">ATP-binding</keyword>
<evidence type="ECO:0000313" key="12">
    <source>
        <dbReference type="Proteomes" id="UP000006228"/>
    </source>
</evidence>
<name>E8M1I0_PHOS4</name>
<evidence type="ECO:0000256" key="10">
    <source>
        <dbReference type="RuleBase" id="RU363066"/>
    </source>
</evidence>
<comment type="similarity">
    <text evidence="2 10">Belongs to the gluconokinase GntK/GntV family.</text>
</comment>
<gene>
    <name evidence="11" type="ORF">VISI1226_05129</name>
</gene>
<keyword evidence="6 10" id="KW-0418">Kinase</keyword>
<organism evidence="11 12">
    <name type="scientific">Vibrio sinaloensis DSM 21326</name>
    <dbReference type="NCBI Taxonomy" id="945550"/>
    <lineage>
        <taxon>Bacteria</taxon>
        <taxon>Pseudomonadati</taxon>
        <taxon>Pseudomonadota</taxon>
        <taxon>Gammaproteobacteria</taxon>
        <taxon>Vibrionales</taxon>
        <taxon>Vibrionaceae</taxon>
        <taxon>Vibrio</taxon>
        <taxon>Vibrio oreintalis group</taxon>
    </lineage>
</organism>
<dbReference type="PANTHER" id="PTHR43442">
    <property type="entry name" value="GLUCONOKINASE-RELATED"/>
    <property type="match status" value="1"/>
</dbReference>
<keyword evidence="4 10" id="KW-0808">Transferase</keyword>
<evidence type="ECO:0000313" key="11">
    <source>
        <dbReference type="EMBL" id="EGA72160.1"/>
    </source>
</evidence>
<evidence type="ECO:0000256" key="7">
    <source>
        <dbReference type="ARBA" id="ARBA00022840"/>
    </source>
</evidence>
<evidence type="ECO:0000256" key="9">
    <source>
        <dbReference type="ARBA" id="ARBA00048090"/>
    </source>
</evidence>
<evidence type="ECO:0000256" key="3">
    <source>
        <dbReference type="ARBA" id="ARBA00012054"/>
    </source>
</evidence>
<dbReference type="EMBL" id="AEVT01000006">
    <property type="protein sequence ID" value="EGA72160.1"/>
    <property type="molecule type" value="Genomic_DNA"/>
</dbReference>
<dbReference type="AlphaFoldDB" id="E8M1I0"/>
<dbReference type="NCBIfam" id="TIGR01313">
    <property type="entry name" value="therm_gnt_kin"/>
    <property type="match status" value="1"/>
</dbReference>
<dbReference type="Proteomes" id="UP000006228">
    <property type="component" value="Unassembled WGS sequence"/>
</dbReference>
<dbReference type="OrthoDB" id="9795716at2"/>
<dbReference type="SUPFAM" id="SSF52540">
    <property type="entry name" value="P-loop containing nucleoside triphosphate hydrolases"/>
    <property type="match status" value="1"/>
</dbReference>
<dbReference type="Pfam" id="PF01202">
    <property type="entry name" value="SKI"/>
    <property type="match status" value="1"/>
</dbReference>
<reference evidence="11 12" key="1">
    <citation type="journal article" date="2012" name="Int. J. Syst. Evol. Microbiol.">
        <title>Vibrio caribbeanicus sp. nov., isolated from the marine sponge Scleritoderma cyanea.</title>
        <authorList>
            <person name="Hoffmann M."/>
            <person name="Monday S.R."/>
            <person name="Allard M.W."/>
            <person name="Strain E.A."/>
            <person name="Whittaker P."/>
            <person name="Naum M."/>
            <person name="McCarthy P.J."/>
            <person name="Lopez J.V."/>
            <person name="Fischer M."/>
            <person name="Brown E.W."/>
        </authorList>
    </citation>
    <scope>NUCLEOTIDE SEQUENCE [LARGE SCALE GENOMIC DNA]</scope>
    <source>
        <strain evidence="12">DSMZ 21326</strain>
    </source>
</reference>
<comment type="caution">
    <text evidence="11">The sequence shown here is derived from an EMBL/GenBank/DDBJ whole genome shotgun (WGS) entry which is preliminary data.</text>
</comment>
<dbReference type="EC" id="2.7.1.12" evidence="3 10"/>
<dbReference type="eggNOG" id="COG3265">
    <property type="taxonomic scope" value="Bacteria"/>
</dbReference>
<evidence type="ECO:0000256" key="8">
    <source>
        <dbReference type="ARBA" id="ARBA00023064"/>
    </source>
</evidence>
<dbReference type="InterPro" id="IPR027417">
    <property type="entry name" value="P-loop_NTPase"/>
</dbReference>
<dbReference type="GO" id="GO:0046316">
    <property type="term" value="F:gluconokinase activity"/>
    <property type="evidence" value="ECO:0007669"/>
    <property type="project" value="UniProtKB-EC"/>
</dbReference>
<dbReference type="GeneID" id="95567527"/>
<sequence>MKAKKILVMGVSGCGKSLIGSEIANSLGLPFHDGDDYHPKANVDKMAQGTPLNDSDRIGWLETLNRIYIESNAAVIACSALKPAYRDILRRENDDLVIVYLKGDFETIWSRHQQRANHYFNGESMLRSQFETLVEPSEAEAVHIDIAQDVNQVVQACLDAIKERKHAPI</sequence>
<dbReference type="FunFam" id="3.40.50.300:FF:000522">
    <property type="entry name" value="Gluconokinase"/>
    <property type="match status" value="1"/>
</dbReference>
<proteinExistence type="inferred from homology"/>
<comment type="pathway">
    <text evidence="1">Carbohydrate acid metabolism.</text>
</comment>
<keyword evidence="5 10" id="KW-0547">Nucleotide-binding</keyword>
<dbReference type="InterPro" id="IPR006001">
    <property type="entry name" value="Therm_gnt_kin"/>
</dbReference>
<dbReference type="CDD" id="cd02021">
    <property type="entry name" value="GntK"/>
    <property type="match status" value="1"/>
</dbReference>
<comment type="catalytic activity">
    <reaction evidence="9 10">
        <text>D-gluconate + ATP = 6-phospho-D-gluconate + ADP + H(+)</text>
        <dbReference type="Rhea" id="RHEA:19433"/>
        <dbReference type="ChEBI" id="CHEBI:15378"/>
        <dbReference type="ChEBI" id="CHEBI:18391"/>
        <dbReference type="ChEBI" id="CHEBI:30616"/>
        <dbReference type="ChEBI" id="CHEBI:58759"/>
        <dbReference type="ChEBI" id="CHEBI:456216"/>
        <dbReference type="EC" id="2.7.1.12"/>
    </reaction>
</comment>
<evidence type="ECO:0000256" key="2">
    <source>
        <dbReference type="ARBA" id="ARBA00008420"/>
    </source>
</evidence>
<dbReference type="Gene3D" id="3.40.50.300">
    <property type="entry name" value="P-loop containing nucleotide triphosphate hydrolases"/>
    <property type="match status" value="1"/>
</dbReference>
<accession>E8M1I0</accession>
<dbReference type="GO" id="GO:0005524">
    <property type="term" value="F:ATP binding"/>
    <property type="evidence" value="ECO:0007669"/>
    <property type="project" value="UniProtKB-KW"/>
</dbReference>
<dbReference type="GO" id="GO:0005737">
    <property type="term" value="C:cytoplasm"/>
    <property type="evidence" value="ECO:0007669"/>
    <property type="project" value="TreeGrafter"/>
</dbReference>
<protein>
    <recommendedName>
        <fullName evidence="3 10">Gluconokinase</fullName>
        <ecNumber evidence="3 10">2.7.1.12</ecNumber>
    </recommendedName>
</protein>
<evidence type="ECO:0000256" key="1">
    <source>
        <dbReference type="ARBA" id="ARBA00004761"/>
    </source>
</evidence>
<evidence type="ECO:0000256" key="4">
    <source>
        <dbReference type="ARBA" id="ARBA00022679"/>
    </source>
</evidence>